<dbReference type="PANTHER" id="PTHR43698">
    <property type="entry name" value="RIBD C-TERMINAL DOMAIN CONTAINING PROTEIN"/>
    <property type="match status" value="1"/>
</dbReference>
<feature type="domain" description="Cupin type-2" evidence="1">
    <location>
        <begin position="47"/>
        <end position="107"/>
    </location>
</feature>
<evidence type="ECO:0000313" key="2">
    <source>
        <dbReference type="EMBL" id="ANZ67866.1"/>
    </source>
</evidence>
<gene>
    <name evidence="2" type="ORF">AYR63_12435</name>
</gene>
<sequence>MTEHELDVKNNVFGFGSTNDAFAKFFTGDGFINGLVHDETISVGVSHVSFAPGSRNYWHIHRNGYQILLVTAGEGWYQEDGQPARKLKAGDVVVTKEGVTHWHGATKHSWFSHITITEGTQDWVRPVTDKEYNLLEKK</sequence>
<evidence type="ECO:0000313" key="3">
    <source>
        <dbReference type="Proteomes" id="UP000093267"/>
    </source>
</evidence>
<organism evidence="2 3">
    <name type="scientific">Secundilactobacillus paracollinoides</name>
    <dbReference type="NCBI Taxonomy" id="240427"/>
    <lineage>
        <taxon>Bacteria</taxon>
        <taxon>Bacillati</taxon>
        <taxon>Bacillota</taxon>
        <taxon>Bacilli</taxon>
        <taxon>Lactobacillales</taxon>
        <taxon>Lactobacillaceae</taxon>
        <taxon>Secundilactobacillus</taxon>
    </lineage>
</organism>
<dbReference type="OrthoDB" id="9802489at2"/>
<reference evidence="2 3" key="1">
    <citation type="submission" date="2016-03" db="EMBL/GenBank/DDBJ databases">
        <title>Pediococcus and Lactobacillus from brewery environment - whole genome sequencing and assembly.</title>
        <authorList>
            <person name="Behr J."/>
            <person name="Geissler A.J."/>
            <person name="Vogel R.F."/>
        </authorList>
    </citation>
    <scope>NUCLEOTIDE SEQUENCE [LARGE SCALE GENOMIC DNA]</scope>
    <source>
        <strain evidence="2 3">TMW 1.1995</strain>
    </source>
</reference>
<dbReference type="STRING" id="240427.AYR62_05525"/>
<dbReference type="CDD" id="cd02233">
    <property type="entry name" value="cupin_HNL-like"/>
    <property type="match status" value="1"/>
</dbReference>
<dbReference type="InterPro" id="IPR047263">
    <property type="entry name" value="HNL-like_cupin"/>
</dbReference>
<dbReference type="RefSeq" id="WP_054710966.1">
    <property type="nucleotide sequence ID" value="NZ_CP014915.1"/>
</dbReference>
<dbReference type="PANTHER" id="PTHR43698:SF1">
    <property type="entry name" value="BLL4564 PROTEIN"/>
    <property type="match status" value="1"/>
</dbReference>
<proteinExistence type="predicted"/>
<protein>
    <recommendedName>
        <fullName evidence="1">Cupin type-2 domain-containing protein</fullName>
    </recommendedName>
</protein>
<dbReference type="InterPro" id="IPR014710">
    <property type="entry name" value="RmlC-like_jellyroll"/>
</dbReference>
<keyword evidence="3" id="KW-1185">Reference proteome</keyword>
<dbReference type="SUPFAM" id="SSF51182">
    <property type="entry name" value="RmlC-like cupins"/>
    <property type="match status" value="1"/>
</dbReference>
<dbReference type="InterPro" id="IPR013096">
    <property type="entry name" value="Cupin_2"/>
</dbReference>
<accession>A0A1B2J0K3</accession>
<name>A0A1B2J0K3_9LACO</name>
<dbReference type="KEGG" id="lpd:AYR62_05525"/>
<dbReference type="AlphaFoldDB" id="A0A1B2J0K3"/>
<dbReference type="EMBL" id="CP014924">
    <property type="protein sequence ID" value="ANZ67866.1"/>
    <property type="molecule type" value="Genomic_DNA"/>
</dbReference>
<dbReference type="Proteomes" id="UP000093267">
    <property type="component" value="Chromosome"/>
</dbReference>
<dbReference type="InterPro" id="IPR011051">
    <property type="entry name" value="RmlC_Cupin_sf"/>
</dbReference>
<dbReference type="Gene3D" id="2.60.120.10">
    <property type="entry name" value="Jelly Rolls"/>
    <property type="match status" value="1"/>
</dbReference>
<dbReference type="Pfam" id="PF07883">
    <property type="entry name" value="Cupin_2"/>
    <property type="match status" value="1"/>
</dbReference>
<evidence type="ECO:0000259" key="1">
    <source>
        <dbReference type="Pfam" id="PF07883"/>
    </source>
</evidence>